<feature type="transmembrane region" description="Helical" evidence="6">
    <location>
        <begin position="12"/>
        <end position="32"/>
    </location>
</feature>
<dbReference type="EMBL" id="BAYX01000023">
    <property type="protein sequence ID" value="GAJ96532.1"/>
    <property type="molecule type" value="Genomic_DNA"/>
</dbReference>
<feature type="domain" description="Multidrug resistance protein MdtA-like barrel-sandwich hybrid" evidence="7">
    <location>
        <begin position="47"/>
        <end position="188"/>
    </location>
</feature>
<dbReference type="Gene3D" id="2.40.50.100">
    <property type="match status" value="1"/>
</dbReference>
<keyword evidence="5" id="KW-0175">Coiled coil</keyword>
<dbReference type="Proteomes" id="UP000026941">
    <property type="component" value="Unassembled WGS sequence"/>
</dbReference>
<evidence type="ECO:0000259" key="7">
    <source>
        <dbReference type="Pfam" id="PF25917"/>
    </source>
</evidence>
<dbReference type="Pfam" id="PF25917">
    <property type="entry name" value="BSH_RND"/>
    <property type="match status" value="1"/>
</dbReference>
<dbReference type="Pfam" id="PF25963">
    <property type="entry name" value="Beta-barrel_AAEA"/>
    <property type="match status" value="1"/>
</dbReference>
<evidence type="ECO:0000256" key="5">
    <source>
        <dbReference type="SAM" id="Coils"/>
    </source>
</evidence>
<evidence type="ECO:0000259" key="8">
    <source>
        <dbReference type="Pfam" id="PF25963"/>
    </source>
</evidence>
<keyword evidence="4 6" id="KW-0472">Membrane</keyword>
<dbReference type="AlphaFoldDB" id="A0AA87QG03"/>
<dbReference type="Gene3D" id="2.40.30.170">
    <property type="match status" value="1"/>
</dbReference>
<dbReference type="SUPFAM" id="SSF111369">
    <property type="entry name" value="HlyD-like secretion proteins"/>
    <property type="match status" value="1"/>
</dbReference>
<evidence type="ECO:0000256" key="2">
    <source>
        <dbReference type="ARBA" id="ARBA00022692"/>
    </source>
</evidence>
<evidence type="ECO:0000256" key="4">
    <source>
        <dbReference type="ARBA" id="ARBA00023136"/>
    </source>
</evidence>
<name>A0AA87QG03_RHIRH</name>
<dbReference type="GO" id="GO:0016020">
    <property type="term" value="C:membrane"/>
    <property type="evidence" value="ECO:0007669"/>
    <property type="project" value="InterPro"/>
</dbReference>
<dbReference type="InterPro" id="IPR058625">
    <property type="entry name" value="MdtA-like_BSH"/>
</dbReference>
<evidence type="ECO:0000256" key="3">
    <source>
        <dbReference type="ARBA" id="ARBA00022989"/>
    </source>
</evidence>
<comment type="caution">
    <text evidence="9">The sequence shown here is derived from an EMBL/GenBank/DDBJ whole genome shotgun (WGS) entry which is preliminary data.</text>
</comment>
<comment type="similarity">
    <text evidence="1">Belongs to the membrane fusion protein (MFP) (TC 8.A.1) family.</text>
</comment>
<evidence type="ECO:0000256" key="6">
    <source>
        <dbReference type="SAM" id="Phobius"/>
    </source>
</evidence>
<dbReference type="InterPro" id="IPR006143">
    <property type="entry name" value="RND_pump_MFP"/>
</dbReference>
<dbReference type="RefSeq" id="WP_042476624.1">
    <property type="nucleotide sequence ID" value="NZ_BAYX01000023.1"/>
</dbReference>
<organism evidence="9 10">
    <name type="scientific">Rhizobium rhizogenes NBRC 13257</name>
    <dbReference type="NCBI Taxonomy" id="1220581"/>
    <lineage>
        <taxon>Bacteria</taxon>
        <taxon>Pseudomonadati</taxon>
        <taxon>Pseudomonadota</taxon>
        <taxon>Alphaproteobacteria</taxon>
        <taxon>Hyphomicrobiales</taxon>
        <taxon>Rhizobiaceae</taxon>
        <taxon>Rhizobium/Agrobacterium group</taxon>
        <taxon>Rhizobium</taxon>
    </lineage>
</organism>
<accession>A0AA87QG03</accession>
<dbReference type="GO" id="GO:0022857">
    <property type="term" value="F:transmembrane transporter activity"/>
    <property type="evidence" value="ECO:0007669"/>
    <property type="project" value="InterPro"/>
</dbReference>
<proteinExistence type="inferred from homology"/>
<dbReference type="InterPro" id="IPR050393">
    <property type="entry name" value="MFP_Efflux_Pump"/>
</dbReference>
<evidence type="ECO:0000313" key="10">
    <source>
        <dbReference type="Proteomes" id="UP000026941"/>
    </source>
</evidence>
<sequence length="287" mass="31135">MTALSSNLTRYCVTATFVALAVFLGWHTWSYYMTEPWTRDGKVHADVVDLAPDVSGLVSSVEVKDNQVVSKGDVIFKIDTARFELAVLQAQSEVEGAQATLDQAEYNFALYAKLGDGAATQQKIQESRSEVAQAQALLKQALVKRDTARLDLDRTAVRAPVNGKLSNFSLRPGNYVNAGSTVTALVDQDSYYVTGYFEEGKVKRIALGDSVEVFLVGSSEPLHGHVSGIAGGIEDRERSDTKGALANVNPTFTWVRLAQRIPVRIELGPHQEALVAGETATVEVQSD</sequence>
<feature type="coiled-coil region" evidence="5">
    <location>
        <begin position="87"/>
        <end position="144"/>
    </location>
</feature>
<keyword evidence="2 6" id="KW-0812">Transmembrane</keyword>
<dbReference type="PANTHER" id="PTHR30367">
    <property type="entry name" value="P-HYDROXYBENZOIC ACID EFFLUX PUMP SUBUNIT AAEA-RELATED"/>
    <property type="match status" value="1"/>
</dbReference>
<dbReference type="NCBIfam" id="TIGR01730">
    <property type="entry name" value="RND_mfp"/>
    <property type="match status" value="1"/>
</dbReference>
<gene>
    <name evidence="9" type="ORF">RRH01S_23_00380</name>
</gene>
<dbReference type="InterPro" id="IPR058634">
    <property type="entry name" value="AaeA-lik-b-barrel"/>
</dbReference>
<evidence type="ECO:0000313" key="9">
    <source>
        <dbReference type="EMBL" id="GAJ96532.1"/>
    </source>
</evidence>
<feature type="domain" description="p-hydroxybenzoic acid efflux pump subunit AaeA-like beta-barrel" evidence="8">
    <location>
        <begin position="190"/>
        <end position="284"/>
    </location>
</feature>
<protein>
    <submittedName>
        <fullName evidence="9">Efflux system protein</fullName>
    </submittedName>
</protein>
<reference evidence="9 10" key="1">
    <citation type="submission" date="2014-05" db="EMBL/GenBank/DDBJ databases">
        <title>Whole genome shotgun sequence of Rhizobium rhizogenes NBRC 13257.</title>
        <authorList>
            <person name="Katano-Makiyama Y."/>
            <person name="Hosoyama A."/>
            <person name="Hashimoto M."/>
            <person name="Hosoyama Y."/>
            <person name="Noguchi M."/>
            <person name="Tsuchikane K."/>
            <person name="Kimura A."/>
            <person name="Ohji S."/>
            <person name="Ichikawa N."/>
            <person name="Yamazoe A."/>
            <person name="Fujita N."/>
        </authorList>
    </citation>
    <scope>NUCLEOTIDE SEQUENCE [LARGE SCALE GENOMIC DNA]</scope>
    <source>
        <strain evidence="9 10">NBRC 13257</strain>
    </source>
</reference>
<evidence type="ECO:0000256" key="1">
    <source>
        <dbReference type="ARBA" id="ARBA00009477"/>
    </source>
</evidence>
<keyword evidence="3 6" id="KW-1133">Transmembrane helix</keyword>
<dbReference type="PANTHER" id="PTHR30367:SF12">
    <property type="entry name" value="P-HYDROXYBENZOIC ACID EFFLUX PUMP SUBUNIT AAEA"/>
    <property type="match status" value="1"/>
</dbReference>